<evidence type="ECO:0000313" key="3">
    <source>
        <dbReference type="Proteomes" id="UP000311919"/>
    </source>
</evidence>
<proteinExistence type="predicted"/>
<dbReference type="AlphaFoldDB" id="A0A4Z2CKF1"/>
<organism evidence="2 3">
    <name type="scientific">Schistosoma japonicum</name>
    <name type="common">Blood fluke</name>
    <dbReference type="NCBI Taxonomy" id="6182"/>
    <lineage>
        <taxon>Eukaryota</taxon>
        <taxon>Metazoa</taxon>
        <taxon>Spiralia</taxon>
        <taxon>Lophotrochozoa</taxon>
        <taxon>Platyhelminthes</taxon>
        <taxon>Trematoda</taxon>
        <taxon>Digenea</taxon>
        <taxon>Strigeidida</taxon>
        <taxon>Schistosomatoidea</taxon>
        <taxon>Schistosomatidae</taxon>
        <taxon>Schistosoma</taxon>
    </lineage>
</organism>
<feature type="region of interest" description="Disordered" evidence="1">
    <location>
        <begin position="1"/>
        <end position="23"/>
    </location>
</feature>
<comment type="caution">
    <text evidence="2">The sequence shown here is derived from an EMBL/GenBank/DDBJ whole genome shotgun (WGS) entry which is preliminary data.</text>
</comment>
<evidence type="ECO:0000256" key="1">
    <source>
        <dbReference type="SAM" id="MobiDB-lite"/>
    </source>
</evidence>
<keyword evidence="3" id="KW-1185">Reference proteome</keyword>
<name>A0A4Z2CKF1_SCHJA</name>
<evidence type="ECO:0000313" key="2">
    <source>
        <dbReference type="EMBL" id="TNN04719.1"/>
    </source>
</evidence>
<protein>
    <submittedName>
        <fullName evidence="2">Uncharacterized protein</fullName>
    </submittedName>
</protein>
<sequence>MAGHITMDKTCHREEEVKSLKNGSPPLKLHVAQRIMHTTSGQPKYSTVWLQCAGIGEDGHVASFPSLGIPQSKWRSNVSEDDQVSACMATINLGSLGHQLLVSLSPLLLYVNGISVSSGADMPQLILSCYSATAGVSYSTSRGMG</sequence>
<feature type="compositionally biased region" description="Basic and acidic residues" evidence="1">
    <location>
        <begin position="1"/>
        <end position="19"/>
    </location>
</feature>
<gene>
    <name evidence="2" type="ORF">EWB00_000352</name>
</gene>
<reference evidence="2 3" key="1">
    <citation type="submission" date="2019-03" db="EMBL/GenBank/DDBJ databases">
        <title>An improved genome assembly of the fluke Schistosoma japonicum.</title>
        <authorList>
            <person name="Hu W."/>
            <person name="Luo F."/>
            <person name="Yin M."/>
            <person name="Mo X."/>
            <person name="Sun C."/>
            <person name="Wu Q."/>
            <person name="Zhu B."/>
            <person name="Xiang M."/>
            <person name="Wang J."/>
            <person name="Wang Y."/>
            <person name="Zhang T."/>
            <person name="Xu B."/>
            <person name="Zheng H."/>
            <person name="Feng Z."/>
        </authorList>
    </citation>
    <scope>NUCLEOTIDE SEQUENCE [LARGE SCALE GENOMIC DNA]</scope>
    <source>
        <strain evidence="2">HuSjv2</strain>
        <tissue evidence="2">Worms</tissue>
    </source>
</reference>
<accession>A0A4Z2CKF1</accession>
<dbReference type="Proteomes" id="UP000311919">
    <property type="component" value="Unassembled WGS sequence"/>
</dbReference>
<dbReference type="EMBL" id="SKCS01001086">
    <property type="protein sequence ID" value="TNN04719.1"/>
    <property type="molecule type" value="Genomic_DNA"/>
</dbReference>